<dbReference type="AlphaFoldDB" id="A0A4Q7Z176"/>
<proteinExistence type="predicted"/>
<organism evidence="1 2">
    <name type="scientific">Edaphobacter modestus</name>
    <dbReference type="NCBI Taxonomy" id="388466"/>
    <lineage>
        <taxon>Bacteria</taxon>
        <taxon>Pseudomonadati</taxon>
        <taxon>Acidobacteriota</taxon>
        <taxon>Terriglobia</taxon>
        <taxon>Terriglobales</taxon>
        <taxon>Acidobacteriaceae</taxon>
        <taxon>Edaphobacter</taxon>
    </lineage>
</organism>
<evidence type="ECO:0000313" key="1">
    <source>
        <dbReference type="EMBL" id="RZU43381.1"/>
    </source>
</evidence>
<reference evidence="1 2" key="1">
    <citation type="submission" date="2019-02" db="EMBL/GenBank/DDBJ databases">
        <title>Genomic Encyclopedia of Archaeal and Bacterial Type Strains, Phase II (KMG-II): from individual species to whole genera.</title>
        <authorList>
            <person name="Goeker M."/>
        </authorList>
    </citation>
    <scope>NUCLEOTIDE SEQUENCE [LARGE SCALE GENOMIC DNA]</scope>
    <source>
        <strain evidence="1 2">DSM 18101</strain>
    </source>
</reference>
<accession>A0A4Q7Z176</accession>
<sequence>MKSLRTTNVLLAAIAVLLLALVLRPLRAPDPVYAQSPDTDFFFEPGVFLVRGPDDSRQAYAKVVVDLRNGRVWGFPTLTPLPYPSDPVYNKPQTSHPFELGRFAIEDTKKFIPDAVTP</sequence>
<protein>
    <submittedName>
        <fullName evidence="1">Uncharacterized protein</fullName>
    </submittedName>
</protein>
<gene>
    <name evidence="1" type="ORF">BDD14_5040</name>
</gene>
<dbReference type="OrthoDB" id="122393at2"/>
<keyword evidence="2" id="KW-1185">Reference proteome</keyword>
<dbReference type="RefSeq" id="WP_130421900.1">
    <property type="nucleotide sequence ID" value="NZ_SHKW01000001.1"/>
</dbReference>
<dbReference type="EMBL" id="SHKW01000001">
    <property type="protein sequence ID" value="RZU43381.1"/>
    <property type="molecule type" value="Genomic_DNA"/>
</dbReference>
<name>A0A4Q7Z176_9BACT</name>
<dbReference type="Proteomes" id="UP000292958">
    <property type="component" value="Unassembled WGS sequence"/>
</dbReference>
<comment type="caution">
    <text evidence="1">The sequence shown here is derived from an EMBL/GenBank/DDBJ whole genome shotgun (WGS) entry which is preliminary data.</text>
</comment>
<evidence type="ECO:0000313" key="2">
    <source>
        <dbReference type="Proteomes" id="UP000292958"/>
    </source>
</evidence>